<dbReference type="Proteomes" id="UP001163324">
    <property type="component" value="Chromosome 5"/>
</dbReference>
<protein>
    <submittedName>
        <fullName evidence="1">Uncharacterized protein</fullName>
    </submittedName>
</protein>
<proteinExistence type="predicted"/>
<organism evidence="1 2">
    <name type="scientific">Trichothecium roseum</name>
    <dbReference type="NCBI Taxonomy" id="47278"/>
    <lineage>
        <taxon>Eukaryota</taxon>
        <taxon>Fungi</taxon>
        <taxon>Dikarya</taxon>
        <taxon>Ascomycota</taxon>
        <taxon>Pezizomycotina</taxon>
        <taxon>Sordariomycetes</taxon>
        <taxon>Hypocreomycetidae</taxon>
        <taxon>Hypocreales</taxon>
        <taxon>Hypocreales incertae sedis</taxon>
        <taxon>Trichothecium</taxon>
    </lineage>
</organism>
<dbReference type="EMBL" id="CM047944">
    <property type="protein sequence ID" value="KAI9899503.1"/>
    <property type="molecule type" value="Genomic_DNA"/>
</dbReference>
<comment type="caution">
    <text evidence="1">The sequence shown here is derived from an EMBL/GenBank/DDBJ whole genome shotgun (WGS) entry which is preliminary data.</text>
</comment>
<accession>A0ACC0UZD6</accession>
<evidence type="ECO:0000313" key="1">
    <source>
        <dbReference type="EMBL" id="KAI9899503.1"/>
    </source>
</evidence>
<sequence length="141" mass="15293">MLAQSLLFAAGVSAHAVMQAPDPRRTGPAQEALCGAAVTKRLENDRAGPIENAMEYADADYKCDAYMCRGYQLEDNLDNVQVFGAGDELAVHIDLIAGHRPGYANISVIDLAANQIIGEPLKSWDDWLSKDPDAPGDERMF</sequence>
<gene>
    <name evidence="1" type="ORF">N3K66_005964</name>
</gene>
<keyword evidence="2" id="KW-1185">Reference proteome</keyword>
<evidence type="ECO:0000313" key="2">
    <source>
        <dbReference type="Proteomes" id="UP001163324"/>
    </source>
</evidence>
<reference evidence="1" key="1">
    <citation type="submission" date="2022-10" db="EMBL/GenBank/DDBJ databases">
        <title>Complete Genome of Trichothecium roseum strain YXFP-22015, a Plant Pathogen Isolated from Citrus.</title>
        <authorList>
            <person name="Wang Y."/>
            <person name="Zhu L."/>
        </authorList>
    </citation>
    <scope>NUCLEOTIDE SEQUENCE</scope>
    <source>
        <strain evidence="1">YXFP-22015</strain>
    </source>
</reference>
<name>A0ACC0UZD6_9HYPO</name>